<feature type="domain" description="4Fe-4S ferredoxin-type" evidence="4">
    <location>
        <begin position="21"/>
        <end position="50"/>
    </location>
</feature>
<dbReference type="InterPro" id="IPR009051">
    <property type="entry name" value="Helical_ferredxn"/>
</dbReference>
<evidence type="ECO:0000256" key="3">
    <source>
        <dbReference type="ARBA" id="ARBA00023014"/>
    </source>
</evidence>
<keyword evidence="1" id="KW-0479">Metal-binding</keyword>
<accession>A0A2N7PJ52</accession>
<dbReference type="PROSITE" id="PS00198">
    <property type="entry name" value="4FE4S_FER_1"/>
    <property type="match status" value="2"/>
</dbReference>
<evidence type="ECO:0000256" key="1">
    <source>
        <dbReference type="ARBA" id="ARBA00022723"/>
    </source>
</evidence>
<dbReference type="GO" id="GO:0046872">
    <property type="term" value="F:metal ion binding"/>
    <property type="evidence" value="ECO:0007669"/>
    <property type="project" value="UniProtKB-KW"/>
</dbReference>
<sequence length="184" mass="21181">MREEKLMKVSINEREVKEFVKDRVITFDQCFRCGACSGICPVKKTSFVFDPRKIVHLFLNGMLSEVLNELLWYCSQCGSCVPVCPMDVKPKEVIKALRDYVLDRGLVDEEKLFELGVFARVNPSKCILCLTCVRTCPFQAISIKEERYAFIEKSKCRACGICVRECPARAIELREKPEYLEVSF</sequence>
<dbReference type="PANTHER" id="PTHR43255">
    <property type="entry name" value="IRON-SULFUR-BINDING OXIDOREDUCTASE FADF-RELATED-RELATED"/>
    <property type="match status" value="1"/>
</dbReference>
<keyword evidence="3" id="KW-0411">Iron-sulfur</keyword>
<dbReference type="Gene3D" id="1.10.1060.10">
    <property type="entry name" value="Alpha-helical ferredoxin"/>
    <property type="match status" value="1"/>
</dbReference>
<evidence type="ECO:0000313" key="6">
    <source>
        <dbReference type="Proteomes" id="UP000235731"/>
    </source>
</evidence>
<dbReference type="PANTHER" id="PTHR43255:SF2">
    <property type="entry name" value="HETERODISULFIDE REDUCTASE RELATED PROTEIN"/>
    <property type="match status" value="1"/>
</dbReference>
<gene>
    <name evidence="5" type="ORF">C0197_04675</name>
</gene>
<dbReference type="SUPFAM" id="SSF54862">
    <property type="entry name" value="4Fe-4S ferredoxins"/>
    <property type="match status" value="1"/>
</dbReference>
<protein>
    <submittedName>
        <fullName evidence="5">4Fe-4S ferredoxin</fullName>
    </submittedName>
</protein>
<feature type="domain" description="4Fe-4S ferredoxin-type" evidence="4">
    <location>
        <begin position="63"/>
        <end position="94"/>
    </location>
</feature>
<dbReference type="GO" id="GO:0051536">
    <property type="term" value="F:iron-sulfur cluster binding"/>
    <property type="evidence" value="ECO:0007669"/>
    <property type="project" value="UniProtKB-KW"/>
</dbReference>
<keyword evidence="2" id="KW-0408">Iron</keyword>
<dbReference type="Pfam" id="PF14697">
    <property type="entry name" value="Fer4_21"/>
    <property type="match status" value="1"/>
</dbReference>
<evidence type="ECO:0000256" key="2">
    <source>
        <dbReference type="ARBA" id="ARBA00023004"/>
    </source>
</evidence>
<dbReference type="Pfam" id="PF13183">
    <property type="entry name" value="Fer4_8"/>
    <property type="match status" value="1"/>
</dbReference>
<reference evidence="5 6" key="1">
    <citation type="submission" date="2018-01" db="EMBL/GenBank/DDBJ databases">
        <title>Metagenomic assembled genomes from two thermal pools in the Uzon Caldera, Kamchatka, Russia.</title>
        <authorList>
            <person name="Wilkins L."/>
            <person name="Ettinger C."/>
        </authorList>
    </citation>
    <scope>NUCLEOTIDE SEQUENCE [LARGE SCALE GENOMIC DNA]</scope>
    <source>
        <strain evidence="5">ZAV-15</strain>
    </source>
</reference>
<dbReference type="Gene3D" id="3.30.70.20">
    <property type="match status" value="2"/>
</dbReference>
<comment type="caution">
    <text evidence="5">The sequence shown here is derived from an EMBL/GenBank/DDBJ whole genome shotgun (WGS) entry which is preliminary data.</text>
</comment>
<dbReference type="PROSITE" id="PS51379">
    <property type="entry name" value="4FE4S_FER_2"/>
    <property type="match status" value="4"/>
</dbReference>
<dbReference type="AlphaFoldDB" id="A0A2N7PJ52"/>
<feature type="domain" description="4Fe-4S ferredoxin-type" evidence="4">
    <location>
        <begin position="117"/>
        <end position="146"/>
    </location>
</feature>
<organism evidence="5 6">
    <name type="scientific">Caldimicrobium thiodismutans</name>
    <dbReference type="NCBI Taxonomy" id="1653476"/>
    <lineage>
        <taxon>Bacteria</taxon>
        <taxon>Pseudomonadati</taxon>
        <taxon>Thermodesulfobacteriota</taxon>
        <taxon>Thermodesulfobacteria</taxon>
        <taxon>Thermodesulfobacteriales</taxon>
        <taxon>Thermodesulfobacteriaceae</taxon>
        <taxon>Caldimicrobium</taxon>
    </lineage>
</organism>
<dbReference type="InterPro" id="IPR017900">
    <property type="entry name" value="4Fe4S_Fe_S_CS"/>
</dbReference>
<evidence type="ECO:0000313" key="5">
    <source>
        <dbReference type="EMBL" id="PMP62441.1"/>
    </source>
</evidence>
<dbReference type="InterPro" id="IPR017896">
    <property type="entry name" value="4Fe4S_Fe-S-bd"/>
</dbReference>
<dbReference type="Proteomes" id="UP000235731">
    <property type="component" value="Unassembled WGS sequence"/>
</dbReference>
<dbReference type="InterPro" id="IPR051460">
    <property type="entry name" value="HdrC_iron-sulfur_subunit"/>
</dbReference>
<feature type="domain" description="4Fe-4S ferredoxin-type" evidence="4">
    <location>
        <begin position="147"/>
        <end position="176"/>
    </location>
</feature>
<evidence type="ECO:0000259" key="4">
    <source>
        <dbReference type="PROSITE" id="PS51379"/>
    </source>
</evidence>
<name>A0A2N7PJ52_9BACT</name>
<proteinExistence type="predicted"/>
<dbReference type="EMBL" id="PNIE01000064">
    <property type="protein sequence ID" value="PMP62441.1"/>
    <property type="molecule type" value="Genomic_DNA"/>
</dbReference>
<dbReference type="GO" id="GO:0005886">
    <property type="term" value="C:plasma membrane"/>
    <property type="evidence" value="ECO:0007669"/>
    <property type="project" value="TreeGrafter"/>
</dbReference>